<protein>
    <recommendedName>
        <fullName evidence="1">HNH nuclease domain-containing protein</fullName>
    </recommendedName>
</protein>
<evidence type="ECO:0000259" key="1">
    <source>
        <dbReference type="Pfam" id="PF13391"/>
    </source>
</evidence>
<sequence>MARRIVLCPPISKGGGGNGWPPEILDITGNTVRGEDAGLDWSQKFQLSKSIEFVAGSSNSSRGLHGQNGTGSRSKTLRELLLQRDRRCVVTGVTSLSRLKACHIIPYSARNGLHNFPSDVREALVGNIGGVDGVRNGLLMTEMLNTAFDNLEVTLVPYWTGGEASEYRLFVVVPDATTTKLHGAKFPDPALFRFHFICAMVRHCRGEITHLEDLSRDEVTDLKVSGAGDGENFTDG</sequence>
<proteinExistence type="predicted"/>
<dbReference type="Proteomes" id="UP000070544">
    <property type="component" value="Unassembled WGS sequence"/>
</dbReference>
<name>A0A139AEN4_GONPJ</name>
<organism evidence="2 3">
    <name type="scientific">Gonapodya prolifera (strain JEL478)</name>
    <name type="common">Monoblepharis prolifera</name>
    <dbReference type="NCBI Taxonomy" id="1344416"/>
    <lineage>
        <taxon>Eukaryota</taxon>
        <taxon>Fungi</taxon>
        <taxon>Fungi incertae sedis</taxon>
        <taxon>Chytridiomycota</taxon>
        <taxon>Chytridiomycota incertae sedis</taxon>
        <taxon>Monoblepharidomycetes</taxon>
        <taxon>Monoblepharidales</taxon>
        <taxon>Gonapodyaceae</taxon>
        <taxon>Gonapodya</taxon>
    </lineage>
</organism>
<gene>
    <name evidence="2" type="ORF">M427DRAFT_155461</name>
</gene>
<dbReference type="OrthoDB" id="2161682at2759"/>
<evidence type="ECO:0000313" key="3">
    <source>
        <dbReference type="Proteomes" id="UP000070544"/>
    </source>
</evidence>
<keyword evidence="3" id="KW-1185">Reference proteome</keyword>
<feature type="domain" description="HNH nuclease" evidence="1">
    <location>
        <begin position="88"/>
        <end position="154"/>
    </location>
</feature>
<dbReference type="AlphaFoldDB" id="A0A139AEN4"/>
<accession>A0A139AEN4</accession>
<reference evidence="2 3" key="1">
    <citation type="journal article" date="2015" name="Genome Biol. Evol.">
        <title>Phylogenomic analyses indicate that early fungi evolved digesting cell walls of algal ancestors of land plants.</title>
        <authorList>
            <person name="Chang Y."/>
            <person name="Wang S."/>
            <person name="Sekimoto S."/>
            <person name="Aerts A.L."/>
            <person name="Choi C."/>
            <person name="Clum A."/>
            <person name="LaButti K.M."/>
            <person name="Lindquist E.A."/>
            <person name="Yee Ngan C."/>
            <person name="Ohm R.A."/>
            <person name="Salamov A.A."/>
            <person name="Grigoriev I.V."/>
            <person name="Spatafora J.W."/>
            <person name="Berbee M.L."/>
        </authorList>
    </citation>
    <scope>NUCLEOTIDE SEQUENCE [LARGE SCALE GENOMIC DNA]</scope>
    <source>
        <strain evidence="2 3">JEL478</strain>
    </source>
</reference>
<dbReference type="EMBL" id="KQ965763">
    <property type="protein sequence ID" value="KXS15282.1"/>
    <property type="molecule type" value="Genomic_DNA"/>
</dbReference>
<evidence type="ECO:0000313" key="2">
    <source>
        <dbReference type="EMBL" id="KXS15282.1"/>
    </source>
</evidence>
<dbReference type="InterPro" id="IPR003615">
    <property type="entry name" value="HNH_nuc"/>
</dbReference>
<dbReference type="Pfam" id="PF13391">
    <property type="entry name" value="HNH_2"/>
    <property type="match status" value="1"/>
</dbReference>